<evidence type="ECO:0000256" key="9">
    <source>
        <dbReference type="RuleBase" id="RU000612"/>
    </source>
</evidence>
<comment type="subcellular location">
    <subcellularLocation>
        <location evidence="8">Cytoplasm</location>
    </subcellularLocation>
</comment>
<dbReference type="GO" id="GO:0048029">
    <property type="term" value="F:monosaccharide binding"/>
    <property type="evidence" value="ECO:0007669"/>
    <property type="project" value="TreeGrafter"/>
</dbReference>
<evidence type="ECO:0000256" key="1">
    <source>
        <dbReference type="ARBA" id="ARBA00004926"/>
    </source>
</evidence>
<dbReference type="InterPro" id="IPR035476">
    <property type="entry name" value="SIS_PGI_1"/>
</dbReference>
<dbReference type="CDD" id="cd05016">
    <property type="entry name" value="SIS_PGI_2"/>
    <property type="match status" value="1"/>
</dbReference>
<keyword evidence="3 8" id="KW-0312">Gluconeogenesis</keyword>
<comment type="caution">
    <text evidence="8">Lacks conserved residue(s) required for the propagation of feature annotation.</text>
</comment>
<evidence type="ECO:0000256" key="5">
    <source>
        <dbReference type="ARBA" id="ARBA00023152"/>
    </source>
</evidence>
<dbReference type="RefSeq" id="WP_009488542.1">
    <property type="nucleotide sequence ID" value="NZ_AMYT01000008.1"/>
</dbReference>
<dbReference type="OrthoDB" id="140919at2"/>
<accession>K8ZMN0</accession>
<dbReference type="GO" id="GO:0005829">
    <property type="term" value="C:cytosol"/>
    <property type="evidence" value="ECO:0007669"/>
    <property type="project" value="TreeGrafter"/>
</dbReference>
<dbReference type="InterPro" id="IPR001672">
    <property type="entry name" value="G6P_Isomerase"/>
</dbReference>
<dbReference type="PROSITE" id="PS00174">
    <property type="entry name" value="P_GLUCOSE_ISOMERASE_2"/>
    <property type="match status" value="1"/>
</dbReference>
<keyword evidence="11" id="KW-1185">Reference proteome</keyword>
<comment type="function">
    <text evidence="8">Catalyzes the reversible isomerization of glucose-6-phosphate to fructose-6-phosphate.</text>
</comment>
<protein>
    <recommendedName>
        <fullName evidence="8">Glucose-6-phosphate isomerase</fullName>
        <shortName evidence="8">GPI</shortName>
        <ecNumber evidence="8">5.3.1.9</ecNumber>
    </recommendedName>
    <alternativeName>
        <fullName evidence="8">Phosphoglucose isomerase</fullName>
        <shortName evidence="8">PGI</shortName>
    </alternativeName>
    <alternativeName>
        <fullName evidence="8">Phosphohexose isomerase</fullName>
        <shortName evidence="8">PHI</shortName>
    </alternativeName>
</protein>
<comment type="pathway">
    <text evidence="8">Carbohydrate biosynthesis; gluconeogenesis.</text>
</comment>
<dbReference type="STRING" id="1234409.C683_0268"/>
<dbReference type="CDD" id="cd05015">
    <property type="entry name" value="SIS_PGI_1"/>
    <property type="match status" value="1"/>
</dbReference>
<dbReference type="SUPFAM" id="SSF53697">
    <property type="entry name" value="SIS domain"/>
    <property type="match status" value="1"/>
</dbReference>
<dbReference type="GO" id="GO:0004347">
    <property type="term" value="F:glucose-6-phosphate isomerase activity"/>
    <property type="evidence" value="ECO:0007669"/>
    <property type="project" value="UniProtKB-UniRule"/>
</dbReference>
<dbReference type="HAMAP" id="MF_00473">
    <property type="entry name" value="G6P_isomerase"/>
    <property type="match status" value="1"/>
</dbReference>
<proteinExistence type="inferred from homology"/>
<dbReference type="Pfam" id="PF00342">
    <property type="entry name" value="PGI"/>
    <property type="match status" value="1"/>
</dbReference>
<dbReference type="Gene3D" id="3.40.50.10490">
    <property type="entry name" value="Glucose-6-phosphate isomerase like protein, domain 1"/>
    <property type="match status" value="3"/>
</dbReference>
<comment type="similarity">
    <text evidence="2 8 9">Belongs to the GPI family.</text>
</comment>
<keyword evidence="4 8" id="KW-0963">Cytoplasm</keyword>
<comment type="pathway">
    <text evidence="1 8 9">Carbohydrate degradation; glycolysis; D-glyceraldehyde 3-phosphate and glycerone phosphate from D-glucose: step 2/4.</text>
</comment>
<dbReference type="PRINTS" id="PR00662">
    <property type="entry name" value="G6PISOMERASE"/>
</dbReference>
<evidence type="ECO:0000313" key="11">
    <source>
        <dbReference type="Proteomes" id="UP000016057"/>
    </source>
</evidence>
<comment type="caution">
    <text evidence="10">The sequence shown here is derived from an EMBL/GenBank/DDBJ whole genome shotgun (WGS) entry which is preliminary data.</text>
</comment>
<dbReference type="InterPro" id="IPR046348">
    <property type="entry name" value="SIS_dom_sf"/>
</dbReference>
<dbReference type="InterPro" id="IPR018189">
    <property type="entry name" value="Phosphoglucose_isomerase_CS"/>
</dbReference>
<dbReference type="PROSITE" id="PS00765">
    <property type="entry name" value="P_GLUCOSE_ISOMERASE_1"/>
    <property type="match status" value="1"/>
</dbReference>
<sequence length="450" mass="50582">MSKIKFDYSTSANFISDEELAFMQPQVSCAHELLREKKGPGSDFLGWVDLPVDYDKEEFDRIKKAAEKIKKDSDILIVIGIGGSYLGARAAIDFLNHTFYNLKDSDTPQIFFAGNSISATYLKDLLDIIGDKDFSVNVISKSGTTTEPAIAFRVFKELLVKKYGKEEANKRIYATTDRERGAVKVEADAEGWETFVIPDNVGGRYSVFTAVGLLPIAASGANIDELMAGAADARAAYMSDKLEENEAYQYAALRNILYRKGKDTELLVNYEPSLQYFCEWWKQLFGETEGKDQKGIYPSSANFSTDLHSLGQFIQEGRRNIFETVLHVEQPRESMMIPEMEENLDGLAYLQGRDMNDVNDKAFEGVLLAHIDGDVPNFVLNLADMSERTLGEMMYFFELAAGISGYLNAINPFNQPGVEKYKSNMFALLGKPGFEEQTKELNERLDKFNK</sequence>
<evidence type="ECO:0000256" key="4">
    <source>
        <dbReference type="ARBA" id="ARBA00022490"/>
    </source>
</evidence>
<evidence type="ECO:0000313" key="10">
    <source>
        <dbReference type="EMBL" id="EKU27803.1"/>
    </source>
</evidence>
<evidence type="ECO:0000256" key="8">
    <source>
        <dbReference type="HAMAP-Rule" id="MF_00473"/>
    </source>
</evidence>
<dbReference type="GO" id="GO:0006096">
    <property type="term" value="P:glycolytic process"/>
    <property type="evidence" value="ECO:0007669"/>
    <property type="project" value="UniProtKB-UniRule"/>
</dbReference>
<dbReference type="UniPathway" id="UPA00138"/>
<dbReference type="EMBL" id="AMYT01000008">
    <property type="protein sequence ID" value="EKU27803.1"/>
    <property type="molecule type" value="Genomic_DNA"/>
</dbReference>
<reference evidence="10 11" key="1">
    <citation type="journal article" date="2013" name="Genome Announc.">
        <title>Draft Genome Sequence of Catellicoccus marimammalium, a Novel Species Commonly Found in Gull Feces.</title>
        <authorList>
            <person name="Weigand M.R."/>
            <person name="Ryu H."/>
            <person name="Bozcek L."/>
            <person name="Konstantinidis K.T."/>
            <person name="Santo Domingo J.W."/>
        </authorList>
    </citation>
    <scope>NUCLEOTIDE SEQUENCE [LARGE SCALE GENOMIC DNA]</scope>
    <source>
        <strain evidence="10 11">M35/04/3</strain>
    </source>
</reference>
<organism evidence="10 11">
    <name type="scientific">Catellicoccus marimammalium M35/04/3</name>
    <dbReference type="NCBI Taxonomy" id="1234409"/>
    <lineage>
        <taxon>Bacteria</taxon>
        <taxon>Bacillati</taxon>
        <taxon>Bacillota</taxon>
        <taxon>Bacilli</taxon>
        <taxon>Lactobacillales</taxon>
        <taxon>Enterococcaceae</taxon>
        <taxon>Catellicoccus</taxon>
    </lineage>
</organism>
<dbReference type="GO" id="GO:0006094">
    <property type="term" value="P:gluconeogenesis"/>
    <property type="evidence" value="ECO:0007669"/>
    <property type="project" value="UniProtKB-UniRule"/>
</dbReference>
<dbReference type="eggNOG" id="COG0166">
    <property type="taxonomic scope" value="Bacteria"/>
</dbReference>
<dbReference type="GO" id="GO:0051156">
    <property type="term" value="P:glucose 6-phosphate metabolic process"/>
    <property type="evidence" value="ECO:0007669"/>
    <property type="project" value="TreeGrafter"/>
</dbReference>
<dbReference type="InterPro" id="IPR035482">
    <property type="entry name" value="SIS_PGI_2"/>
</dbReference>
<evidence type="ECO:0000256" key="3">
    <source>
        <dbReference type="ARBA" id="ARBA00022432"/>
    </source>
</evidence>
<evidence type="ECO:0000256" key="2">
    <source>
        <dbReference type="ARBA" id="ARBA00006604"/>
    </source>
</evidence>
<dbReference type="EC" id="5.3.1.9" evidence="8"/>
<gene>
    <name evidence="8" type="primary">pgi</name>
    <name evidence="10" type="ORF">C683_0268</name>
</gene>
<dbReference type="UniPathway" id="UPA00109">
    <property type="reaction ID" value="UER00181"/>
</dbReference>
<dbReference type="PANTHER" id="PTHR11469">
    <property type="entry name" value="GLUCOSE-6-PHOSPHATE ISOMERASE"/>
    <property type="match status" value="1"/>
</dbReference>
<evidence type="ECO:0000256" key="6">
    <source>
        <dbReference type="ARBA" id="ARBA00023235"/>
    </source>
</evidence>
<dbReference type="Proteomes" id="UP000016057">
    <property type="component" value="Unassembled WGS sequence"/>
</dbReference>
<dbReference type="FunFam" id="3.40.50.10490:FF:000016">
    <property type="entry name" value="Glucose-6-phosphate isomerase"/>
    <property type="match status" value="1"/>
</dbReference>
<name>K8ZMN0_9ENTE</name>
<dbReference type="PATRIC" id="fig|1234409.3.peg.239"/>
<dbReference type="NCBIfam" id="NF010697">
    <property type="entry name" value="PRK14097.1"/>
    <property type="match status" value="1"/>
</dbReference>
<comment type="catalytic activity">
    <reaction evidence="7 8 9">
        <text>alpha-D-glucose 6-phosphate = beta-D-fructose 6-phosphate</text>
        <dbReference type="Rhea" id="RHEA:11816"/>
        <dbReference type="ChEBI" id="CHEBI:57634"/>
        <dbReference type="ChEBI" id="CHEBI:58225"/>
        <dbReference type="EC" id="5.3.1.9"/>
    </reaction>
</comment>
<dbReference type="FunFam" id="3.40.50.10490:FF:000015">
    <property type="entry name" value="Glucose-6-phosphate isomerase"/>
    <property type="match status" value="1"/>
</dbReference>
<dbReference type="PANTHER" id="PTHR11469:SF1">
    <property type="entry name" value="GLUCOSE-6-PHOSPHATE ISOMERASE"/>
    <property type="match status" value="1"/>
</dbReference>
<feature type="active site" evidence="8">
    <location>
        <position position="422"/>
    </location>
</feature>
<keyword evidence="5 8" id="KW-0324">Glycolysis</keyword>
<keyword evidence="6 8" id="KW-0413">Isomerase</keyword>
<dbReference type="GO" id="GO:0097367">
    <property type="term" value="F:carbohydrate derivative binding"/>
    <property type="evidence" value="ECO:0007669"/>
    <property type="project" value="InterPro"/>
</dbReference>
<evidence type="ECO:0000256" key="7">
    <source>
        <dbReference type="ARBA" id="ARBA00029321"/>
    </source>
</evidence>
<feature type="active site" description="Proton donor" evidence="8">
    <location>
        <position position="287"/>
    </location>
</feature>
<dbReference type="PROSITE" id="PS51463">
    <property type="entry name" value="P_GLUCOSE_ISOMERASE_3"/>
    <property type="match status" value="1"/>
</dbReference>
<dbReference type="AlphaFoldDB" id="K8ZMN0"/>